<gene>
    <name evidence="1" type="ORF">NQ318_019011</name>
</gene>
<accession>A0AAV8XK13</accession>
<reference evidence="1" key="1">
    <citation type="journal article" date="2023" name="Insect Mol. Biol.">
        <title>Genome sequencing provides insights into the evolution of gene families encoding plant cell wall-degrading enzymes in longhorned beetles.</title>
        <authorList>
            <person name="Shin N.R."/>
            <person name="Okamura Y."/>
            <person name="Kirsch R."/>
            <person name="Pauchet Y."/>
        </authorList>
    </citation>
    <scope>NUCLEOTIDE SEQUENCE</scope>
    <source>
        <strain evidence="1">AMC_N1</strain>
    </source>
</reference>
<dbReference type="AlphaFoldDB" id="A0AAV8XK13"/>
<dbReference type="Proteomes" id="UP001162162">
    <property type="component" value="Unassembled WGS sequence"/>
</dbReference>
<sequence length="81" mass="8942">MVPKLLTPDQEESRMNICADILNNIETDPSFVEAVKGKAAGVLNQLTEKRTSSTAFNNGKVVWSDVEIAKRSTLKPKKLLL</sequence>
<keyword evidence="2" id="KW-1185">Reference proteome</keyword>
<proteinExistence type="predicted"/>
<name>A0AAV8XK13_9CUCU</name>
<protein>
    <submittedName>
        <fullName evidence="1">Uncharacterized protein</fullName>
    </submittedName>
</protein>
<evidence type="ECO:0000313" key="2">
    <source>
        <dbReference type="Proteomes" id="UP001162162"/>
    </source>
</evidence>
<organism evidence="1 2">
    <name type="scientific">Aromia moschata</name>
    <dbReference type="NCBI Taxonomy" id="1265417"/>
    <lineage>
        <taxon>Eukaryota</taxon>
        <taxon>Metazoa</taxon>
        <taxon>Ecdysozoa</taxon>
        <taxon>Arthropoda</taxon>
        <taxon>Hexapoda</taxon>
        <taxon>Insecta</taxon>
        <taxon>Pterygota</taxon>
        <taxon>Neoptera</taxon>
        <taxon>Endopterygota</taxon>
        <taxon>Coleoptera</taxon>
        <taxon>Polyphaga</taxon>
        <taxon>Cucujiformia</taxon>
        <taxon>Chrysomeloidea</taxon>
        <taxon>Cerambycidae</taxon>
        <taxon>Cerambycinae</taxon>
        <taxon>Callichromatini</taxon>
        <taxon>Aromia</taxon>
    </lineage>
</organism>
<dbReference type="EMBL" id="JAPWTK010000529">
    <property type="protein sequence ID" value="KAJ8938836.1"/>
    <property type="molecule type" value="Genomic_DNA"/>
</dbReference>
<comment type="caution">
    <text evidence="1">The sequence shown here is derived from an EMBL/GenBank/DDBJ whole genome shotgun (WGS) entry which is preliminary data.</text>
</comment>
<evidence type="ECO:0000313" key="1">
    <source>
        <dbReference type="EMBL" id="KAJ8938836.1"/>
    </source>
</evidence>